<organism evidence="2 3">
    <name type="scientific">Claviceps pusilla</name>
    <dbReference type="NCBI Taxonomy" id="123648"/>
    <lineage>
        <taxon>Eukaryota</taxon>
        <taxon>Fungi</taxon>
        <taxon>Dikarya</taxon>
        <taxon>Ascomycota</taxon>
        <taxon>Pezizomycotina</taxon>
        <taxon>Sordariomycetes</taxon>
        <taxon>Hypocreomycetidae</taxon>
        <taxon>Hypocreales</taxon>
        <taxon>Clavicipitaceae</taxon>
        <taxon>Claviceps</taxon>
    </lineage>
</organism>
<dbReference type="EMBL" id="SRPW01001749">
    <property type="protein sequence ID" value="KAG5999263.1"/>
    <property type="molecule type" value="Genomic_DNA"/>
</dbReference>
<dbReference type="Proteomes" id="UP000748025">
    <property type="component" value="Unassembled WGS sequence"/>
</dbReference>
<comment type="caution">
    <text evidence="2">The sequence shown here is derived from an EMBL/GenBank/DDBJ whole genome shotgun (WGS) entry which is preliminary data.</text>
</comment>
<dbReference type="AlphaFoldDB" id="A0A9P7N6P0"/>
<accession>A0A9P7N6P0</accession>
<evidence type="ECO:0000256" key="1">
    <source>
        <dbReference type="SAM" id="MobiDB-lite"/>
    </source>
</evidence>
<protein>
    <submittedName>
        <fullName evidence="2">Uncharacterized protein</fullName>
    </submittedName>
</protein>
<feature type="region of interest" description="Disordered" evidence="1">
    <location>
        <begin position="79"/>
        <end position="124"/>
    </location>
</feature>
<dbReference type="OrthoDB" id="10626611at2759"/>
<sequence>MENEFVYLDTRRGHVLVSASLLQPSTESTGGSLTYPDCGLLQDQIPPKAGHGMNMATSRRPLPDFWEHHSQSEALINTVYGPDYLPSPPPPPATRPPLKSVKPLSAQPREPFSSTYSPSPTYSDSAKTEVQYLQELQHAQLLAVSIHMFFQPSWSSGDEQAPTRRRLSPSTPLAQDVYDTPGASGGLSSWLT</sequence>
<proteinExistence type="predicted"/>
<name>A0A9P7N6P0_9HYPO</name>
<evidence type="ECO:0000313" key="2">
    <source>
        <dbReference type="EMBL" id="KAG5999263.1"/>
    </source>
</evidence>
<keyword evidence="3" id="KW-1185">Reference proteome</keyword>
<gene>
    <name evidence="2" type="ORF">E4U43_002168</name>
</gene>
<feature type="compositionally biased region" description="Low complexity" evidence="1">
    <location>
        <begin position="113"/>
        <end position="123"/>
    </location>
</feature>
<feature type="compositionally biased region" description="Pro residues" evidence="1">
    <location>
        <begin position="85"/>
        <end position="95"/>
    </location>
</feature>
<evidence type="ECO:0000313" key="3">
    <source>
        <dbReference type="Proteomes" id="UP000748025"/>
    </source>
</evidence>
<reference evidence="2" key="1">
    <citation type="journal article" date="2020" name="bioRxiv">
        <title>Whole genome comparisons of ergot fungi reveals the divergence and evolution of species within the genus Claviceps are the result of varying mechanisms driving genome evolution and host range expansion.</title>
        <authorList>
            <person name="Wyka S.A."/>
            <person name="Mondo S.J."/>
            <person name="Liu M."/>
            <person name="Dettman J."/>
            <person name="Nalam V."/>
            <person name="Broders K.D."/>
        </authorList>
    </citation>
    <scope>NUCLEOTIDE SEQUENCE</scope>
    <source>
        <strain evidence="2">CCC 602</strain>
    </source>
</reference>
<feature type="region of interest" description="Disordered" evidence="1">
    <location>
        <begin position="154"/>
        <end position="192"/>
    </location>
</feature>